<accession>A0AAJ3NYQ8</accession>
<evidence type="ECO:0000256" key="2">
    <source>
        <dbReference type="ARBA" id="ARBA00054709"/>
    </source>
</evidence>
<evidence type="ECO:0000256" key="1">
    <source>
        <dbReference type="ARBA" id="ARBA00022818"/>
    </source>
</evidence>
<feature type="modified residue" description="N6-acetyllysine" evidence="4">
    <location>
        <position position="80"/>
    </location>
</feature>
<organism evidence="7 8">
    <name type="scientific">Escherichia coli H605</name>
    <dbReference type="NCBI Taxonomy" id="656410"/>
    <lineage>
        <taxon>Bacteria</taxon>
        <taxon>Pseudomonadati</taxon>
        <taxon>Pseudomonadota</taxon>
        <taxon>Gammaproteobacteria</taxon>
        <taxon>Enterobacterales</taxon>
        <taxon>Enterobacteriaceae</taxon>
        <taxon>Escherichia</taxon>
    </lineage>
</organism>
<dbReference type="PANTHER" id="PTHR30191">
    <property type="entry name" value="FORMATE ACETYLTRANSFERASE"/>
    <property type="match status" value="1"/>
</dbReference>
<evidence type="ECO:0000313" key="7">
    <source>
        <dbReference type="EMBL" id="OSL47927.1"/>
    </source>
</evidence>
<gene>
    <name evidence="4" type="primary">grcA</name>
    <name evidence="7" type="ORF">EATG_02685</name>
</gene>
<evidence type="ECO:0000256" key="5">
    <source>
        <dbReference type="PROSITE-ProRule" id="PRU00493"/>
    </source>
</evidence>
<protein>
    <recommendedName>
        <fullName evidence="3 4">Autonomous glycyl radical cofactor</fullName>
    </recommendedName>
</protein>
<dbReference type="PROSITE" id="PS51149">
    <property type="entry name" value="GLY_RADICAL_2"/>
    <property type="match status" value="1"/>
</dbReference>
<dbReference type="AlphaFoldDB" id="A0AAJ3NYQ8"/>
<dbReference type="FunFam" id="3.20.70.20:FF:000002">
    <property type="entry name" value="Autonomous glycyl radical cofactor"/>
    <property type="match status" value="1"/>
</dbReference>
<keyword evidence="1 4" id="KW-0556">Organic radical</keyword>
<keyword evidence="4" id="KW-0007">Acetylation</keyword>
<feature type="modified residue" description="Glycine radical" evidence="4 5">
    <location>
        <position position="134"/>
    </location>
</feature>
<feature type="modified residue" description="N6-acetyllysine" evidence="4">
    <location>
        <position position="120"/>
    </location>
</feature>
<dbReference type="PANTHER" id="PTHR30191:SF0">
    <property type="entry name" value="FORMATE ACETYLTRANSFERASE 1"/>
    <property type="match status" value="1"/>
</dbReference>
<feature type="domain" description="Glycine radical" evidence="6">
    <location>
        <begin position="37"/>
        <end position="159"/>
    </location>
</feature>
<comment type="function">
    <text evidence="2 4">Acts as a radical domain for damaged PFL and possibly other radical proteins.</text>
</comment>
<evidence type="ECO:0000259" key="6">
    <source>
        <dbReference type="PROSITE" id="PS51149"/>
    </source>
</evidence>
<comment type="caution">
    <text evidence="7">The sequence shown here is derived from an EMBL/GenBank/DDBJ whole genome shotgun (WGS) entry which is preliminary data.</text>
</comment>
<dbReference type="InterPro" id="IPR011140">
    <property type="entry name" value="Glycyl_radical_cofactor_GrcA"/>
</dbReference>
<proteinExistence type="inferred from homology"/>
<dbReference type="EMBL" id="ADJX01000007">
    <property type="protein sequence ID" value="OSL47927.1"/>
    <property type="molecule type" value="Genomic_DNA"/>
</dbReference>
<dbReference type="HAMAP" id="MF_00806">
    <property type="entry name" value="GrcA"/>
    <property type="match status" value="1"/>
</dbReference>
<reference evidence="7 8" key="1">
    <citation type="submission" date="2010-04" db="EMBL/GenBank/DDBJ databases">
        <title>The Genome Sequence of Escherichia coli H605.</title>
        <authorList>
            <consortium name="The Broad Institute Genome Sequencing Platform"/>
            <consortium name="The Broad Institute Genome Sequencing Center for Infectious Disease"/>
            <person name="Feldgarden M."/>
            <person name="Gordon D.M."/>
            <person name="Johnson J.R."/>
            <person name="Johnston B.D."/>
            <person name="Young S."/>
            <person name="Zeng Q."/>
            <person name="Koehrsen M."/>
            <person name="Alvarado L."/>
            <person name="Berlin A.M."/>
            <person name="Borenstein D."/>
            <person name="Chapman S.B."/>
            <person name="Chen Z."/>
            <person name="Engels R."/>
            <person name="Freedman E."/>
            <person name="Gellesch M."/>
            <person name="Goldberg J."/>
            <person name="Griggs A."/>
            <person name="Gujja S."/>
            <person name="Heilman E.R."/>
            <person name="Heiman D.I."/>
            <person name="Hepburn T.A."/>
            <person name="Howarth C."/>
            <person name="Jen D."/>
            <person name="Larson L."/>
            <person name="Mehta T."/>
            <person name="Park D."/>
            <person name="Pearson M."/>
            <person name="Richards J."/>
            <person name="Roberts A."/>
            <person name="Saif S."/>
            <person name="Shea T.D."/>
            <person name="Shenoy N."/>
            <person name="Sisk P."/>
            <person name="Stolte C."/>
            <person name="Sykes S.N."/>
            <person name="Walk T."/>
            <person name="White J."/>
            <person name="Yandava C."/>
            <person name="Haas B."/>
            <person name="Henn M.R."/>
            <person name="Nusbaum C."/>
            <person name="Birren B."/>
        </authorList>
    </citation>
    <scope>NUCLEOTIDE SEQUENCE [LARGE SCALE GENOMIC DNA]</scope>
    <source>
        <strain evidence="7 8">H605</strain>
    </source>
</reference>
<dbReference type="PROSITE" id="PS00850">
    <property type="entry name" value="GLY_RADICAL_1"/>
    <property type="match status" value="1"/>
</dbReference>
<dbReference type="InterPro" id="IPR050244">
    <property type="entry name" value="Auton_GlycylRad_Cofactor"/>
</dbReference>
<name>A0AAJ3NYQ8_ECOLX</name>
<dbReference type="Proteomes" id="UP000243401">
    <property type="component" value="Unassembled WGS sequence"/>
</dbReference>
<feature type="modified residue" description="N6-acetyllysine" evidence="4">
    <location>
        <position position="124"/>
    </location>
</feature>
<dbReference type="GO" id="GO:0005829">
    <property type="term" value="C:cytosol"/>
    <property type="evidence" value="ECO:0007669"/>
    <property type="project" value="TreeGrafter"/>
</dbReference>
<dbReference type="InterPro" id="IPR019777">
    <property type="entry name" value="Form_AcTrfase_GR_CS"/>
</dbReference>
<sequence length="159" mass="18051">MFEEYIYTQATMVLPIGRNRLIKSNNLPGRHHMITGIQITKAANDDLLNSFWLLDSEKGEARCIVAKAGFAEDEVVAVSKLGDIEYREVPVEVKPEVRVEGGQHLNVNVLRRETLEDAVKHPEKYPQLTIRVSGYAVRFNSLTPEQQRDVIARTFTESL</sequence>
<dbReference type="InterPro" id="IPR001150">
    <property type="entry name" value="Gly_radical"/>
</dbReference>
<evidence type="ECO:0000313" key="8">
    <source>
        <dbReference type="Proteomes" id="UP000243401"/>
    </source>
</evidence>
<dbReference type="Pfam" id="PF01228">
    <property type="entry name" value="Gly_radical"/>
    <property type="match status" value="1"/>
</dbReference>
<evidence type="ECO:0000256" key="3">
    <source>
        <dbReference type="ARBA" id="ARBA00074575"/>
    </source>
</evidence>
<dbReference type="Gene3D" id="3.20.70.20">
    <property type="match status" value="1"/>
</dbReference>
<dbReference type="SUPFAM" id="SSF51998">
    <property type="entry name" value="PFL-like glycyl radical enzymes"/>
    <property type="match status" value="1"/>
</dbReference>
<dbReference type="GO" id="GO:0008861">
    <property type="term" value="F:formate C-acetyltransferase activity"/>
    <property type="evidence" value="ECO:0007669"/>
    <property type="project" value="TreeGrafter"/>
</dbReference>
<dbReference type="NCBIfam" id="TIGR04365">
    <property type="entry name" value="spare_glycyl"/>
    <property type="match status" value="1"/>
</dbReference>
<evidence type="ECO:0000256" key="4">
    <source>
        <dbReference type="HAMAP-Rule" id="MF_00806"/>
    </source>
</evidence>